<accession>A0ABX1C0I3</accession>
<comment type="similarity">
    <text evidence="2">Belongs to the UPF0410 family.</text>
</comment>
<dbReference type="Pfam" id="PF04226">
    <property type="entry name" value="Transgly_assoc"/>
    <property type="match status" value="1"/>
</dbReference>
<evidence type="ECO:0000256" key="5">
    <source>
        <dbReference type="ARBA" id="ARBA00022989"/>
    </source>
</evidence>
<dbReference type="PANTHER" id="PTHR33884">
    <property type="entry name" value="UPF0410 PROTEIN YMGE"/>
    <property type="match status" value="1"/>
</dbReference>
<dbReference type="PANTHER" id="PTHR33884:SF3">
    <property type="entry name" value="UPF0410 PROTEIN YMGE"/>
    <property type="match status" value="1"/>
</dbReference>
<reference evidence="8 9" key="1">
    <citation type="submission" date="2020-03" db="EMBL/GenBank/DDBJ databases">
        <title>WGS of actinomycetes isolated from Thailand.</title>
        <authorList>
            <person name="Thawai C."/>
        </authorList>
    </citation>
    <scope>NUCLEOTIDE SEQUENCE [LARGE SCALE GENOMIC DNA]</scope>
    <source>
        <strain evidence="8 9">PLAI 1-29</strain>
    </source>
</reference>
<evidence type="ECO:0000256" key="1">
    <source>
        <dbReference type="ARBA" id="ARBA00004651"/>
    </source>
</evidence>
<evidence type="ECO:0000313" key="9">
    <source>
        <dbReference type="Proteomes" id="UP000695264"/>
    </source>
</evidence>
<organism evidence="8 9">
    <name type="scientific">Streptomyces zingiberis</name>
    <dbReference type="NCBI Taxonomy" id="2053010"/>
    <lineage>
        <taxon>Bacteria</taxon>
        <taxon>Bacillati</taxon>
        <taxon>Actinomycetota</taxon>
        <taxon>Actinomycetes</taxon>
        <taxon>Kitasatosporales</taxon>
        <taxon>Streptomycetaceae</taxon>
        <taxon>Streptomyces</taxon>
    </lineage>
</organism>
<name>A0ABX1C0I3_9ACTN</name>
<keyword evidence="5 7" id="KW-1133">Transmembrane helix</keyword>
<dbReference type="Proteomes" id="UP000695264">
    <property type="component" value="Unassembled WGS sequence"/>
</dbReference>
<dbReference type="EMBL" id="JAATEN010000012">
    <property type="protein sequence ID" value="NJQ02088.1"/>
    <property type="molecule type" value="Genomic_DNA"/>
</dbReference>
<keyword evidence="4 7" id="KW-0812">Transmembrane</keyword>
<evidence type="ECO:0000256" key="2">
    <source>
        <dbReference type="ARBA" id="ARBA00011006"/>
    </source>
</evidence>
<evidence type="ECO:0000256" key="4">
    <source>
        <dbReference type="ARBA" id="ARBA00022692"/>
    </source>
</evidence>
<comment type="caution">
    <text evidence="8">The sequence shown here is derived from an EMBL/GenBank/DDBJ whole genome shotgun (WGS) entry which is preliminary data.</text>
</comment>
<gene>
    <name evidence="8" type="ORF">HCK00_16480</name>
</gene>
<protein>
    <submittedName>
        <fullName evidence="8">GlsB/YeaQ/YmgE family stress response membrane protein</fullName>
    </submittedName>
</protein>
<proteinExistence type="inferred from homology"/>
<sequence>MTWLWAIVLGLILGLLAKLIIPGKQPIPLWLTTLCGMAGALIGNLVAQAIGVSTTPGIDWLRHVFQLGGAILVVALVSPFWAGHKAKKVKQRA</sequence>
<keyword evidence="9" id="KW-1185">Reference proteome</keyword>
<dbReference type="RefSeq" id="WP_168102725.1">
    <property type="nucleotide sequence ID" value="NZ_JAATEN010000012.1"/>
</dbReference>
<feature type="transmembrane region" description="Helical" evidence="7">
    <location>
        <begin position="27"/>
        <end position="52"/>
    </location>
</feature>
<keyword evidence="6 7" id="KW-0472">Membrane</keyword>
<feature type="transmembrane region" description="Helical" evidence="7">
    <location>
        <begin position="64"/>
        <end position="82"/>
    </location>
</feature>
<evidence type="ECO:0000256" key="7">
    <source>
        <dbReference type="SAM" id="Phobius"/>
    </source>
</evidence>
<keyword evidence="3" id="KW-1003">Cell membrane</keyword>
<comment type="subcellular location">
    <subcellularLocation>
        <location evidence="1">Cell membrane</location>
        <topology evidence="1">Multi-pass membrane protein</topology>
    </subcellularLocation>
</comment>
<dbReference type="InterPro" id="IPR007341">
    <property type="entry name" value="Transgly_assoc"/>
</dbReference>
<evidence type="ECO:0000256" key="3">
    <source>
        <dbReference type="ARBA" id="ARBA00022475"/>
    </source>
</evidence>
<evidence type="ECO:0000256" key="6">
    <source>
        <dbReference type="ARBA" id="ARBA00023136"/>
    </source>
</evidence>
<evidence type="ECO:0000313" key="8">
    <source>
        <dbReference type="EMBL" id="NJQ02088.1"/>
    </source>
</evidence>